<proteinExistence type="predicted"/>
<accession>A0A7V0XFV9</accession>
<organism evidence="2">
    <name type="scientific">candidate division WOR-3 bacterium</name>
    <dbReference type="NCBI Taxonomy" id="2052148"/>
    <lineage>
        <taxon>Bacteria</taxon>
        <taxon>Bacteria division WOR-3</taxon>
    </lineage>
</organism>
<feature type="transmembrane region" description="Helical" evidence="1">
    <location>
        <begin position="73"/>
        <end position="92"/>
    </location>
</feature>
<sequence length="115" mass="12689">MTRVSNLAELKQAGKLNAAEILIADEELARKMRAWQVIRTVANILVIVILAIAIFAWANPLGIPLLETGGFRVARQVMLAVGIGLLFLEYLLPGTRVFKIAGDEPEGLRLVNRRK</sequence>
<keyword evidence="1" id="KW-0812">Transmembrane</keyword>
<keyword evidence="1" id="KW-0472">Membrane</keyword>
<protein>
    <submittedName>
        <fullName evidence="2">Uncharacterized protein</fullName>
    </submittedName>
</protein>
<comment type="caution">
    <text evidence="2">The sequence shown here is derived from an EMBL/GenBank/DDBJ whole genome shotgun (WGS) entry which is preliminary data.</text>
</comment>
<dbReference type="Proteomes" id="UP000885672">
    <property type="component" value="Unassembled WGS sequence"/>
</dbReference>
<name>A0A7V0XFV9_UNCW3</name>
<keyword evidence="1" id="KW-1133">Transmembrane helix</keyword>
<dbReference type="AlphaFoldDB" id="A0A7V0XFV9"/>
<reference evidence="2" key="1">
    <citation type="journal article" date="2020" name="mSystems">
        <title>Genome- and Community-Level Interaction Insights into Carbon Utilization and Element Cycling Functions of Hydrothermarchaeota in Hydrothermal Sediment.</title>
        <authorList>
            <person name="Zhou Z."/>
            <person name="Liu Y."/>
            <person name="Xu W."/>
            <person name="Pan J."/>
            <person name="Luo Z.H."/>
            <person name="Li M."/>
        </authorList>
    </citation>
    <scope>NUCLEOTIDE SEQUENCE [LARGE SCALE GENOMIC DNA]</scope>
    <source>
        <strain evidence="2">SpSt-1182</strain>
    </source>
</reference>
<evidence type="ECO:0000256" key="1">
    <source>
        <dbReference type="SAM" id="Phobius"/>
    </source>
</evidence>
<evidence type="ECO:0000313" key="2">
    <source>
        <dbReference type="EMBL" id="HDR00056.1"/>
    </source>
</evidence>
<gene>
    <name evidence="2" type="ORF">ENN51_07230</name>
</gene>
<feature type="transmembrane region" description="Helical" evidence="1">
    <location>
        <begin position="40"/>
        <end position="58"/>
    </location>
</feature>
<dbReference type="EMBL" id="DSBX01000269">
    <property type="protein sequence ID" value="HDR00056.1"/>
    <property type="molecule type" value="Genomic_DNA"/>
</dbReference>